<evidence type="ECO:0000313" key="2">
    <source>
        <dbReference type="EMBL" id="PNT96217.1"/>
    </source>
</evidence>
<dbReference type="EMBL" id="NIOJ01000052">
    <property type="protein sequence ID" value="PNT96217.1"/>
    <property type="molecule type" value="Genomic_DNA"/>
</dbReference>
<dbReference type="OrthoDB" id="2087128at2"/>
<comment type="caution">
    <text evidence="2">The sequence shown here is derived from an EMBL/GenBank/DDBJ whole genome shotgun (WGS) entry which is preliminary data.</text>
</comment>
<accession>A0A2K2F949</accession>
<dbReference type="RefSeq" id="WP_103082668.1">
    <property type="nucleotide sequence ID" value="NZ_CP021850.1"/>
</dbReference>
<dbReference type="Proteomes" id="UP000236151">
    <property type="component" value="Unassembled WGS sequence"/>
</dbReference>
<proteinExistence type="predicted"/>
<gene>
    <name evidence="2" type="ORF">CDQ84_15615</name>
</gene>
<dbReference type="AlphaFoldDB" id="A0A2K2F949"/>
<reference evidence="2 3" key="1">
    <citation type="submission" date="2017-06" db="EMBL/GenBank/DDBJ databases">
        <title>Investigating the central metabolism of Clostridium thermosuccinogenes.</title>
        <authorList>
            <person name="Koendjbiharie J.G."/>
            <person name="van Kranenburg R."/>
        </authorList>
    </citation>
    <scope>NUCLEOTIDE SEQUENCE [LARGE SCALE GENOMIC DNA]</scope>
    <source>
        <strain evidence="2 3">DSM 5806</strain>
    </source>
</reference>
<feature type="region of interest" description="Disordered" evidence="1">
    <location>
        <begin position="42"/>
        <end position="63"/>
    </location>
</feature>
<sequence>MYSYDDMPPCPANVKFSPMPSRQNGAQMPQYQFQPGGLTPGGIPMALPTGAPTGPQFAPPATTGVPTIAADSEFVPQSVQSTMYLAGFLRTQIGRRVRVEFLIGTNTITDRTGVLVGVGASYILLREEGEDNVIVCDLYSIKFVNIYF</sequence>
<keyword evidence="3" id="KW-1185">Reference proteome</keyword>
<name>A0A2K2F949_9CLOT</name>
<dbReference type="KEGG" id="cthd:CDO33_19895"/>
<organism evidence="2 3">
    <name type="scientific">Clostridium thermosuccinogenes</name>
    <dbReference type="NCBI Taxonomy" id="84032"/>
    <lineage>
        <taxon>Bacteria</taxon>
        <taxon>Bacillati</taxon>
        <taxon>Bacillota</taxon>
        <taxon>Clostridia</taxon>
        <taxon>Eubacteriales</taxon>
        <taxon>Clostridiaceae</taxon>
        <taxon>Clostridium</taxon>
    </lineage>
</organism>
<protein>
    <submittedName>
        <fullName evidence="2">Uncharacterized protein</fullName>
    </submittedName>
</protein>
<evidence type="ECO:0000256" key="1">
    <source>
        <dbReference type="SAM" id="MobiDB-lite"/>
    </source>
</evidence>
<evidence type="ECO:0000313" key="3">
    <source>
        <dbReference type="Proteomes" id="UP000236151"/>
    </source>
</evidence>